<reference evidence="4" key="2">
    <citation type="submission" date="2014-08" db="EMBL/GenBank/DDBJ databases">
        <title>Complete genome of Weissella ceti strain WS74 isolated from diseased rainbow trout in Brazil.</title>
        <authorList>
            <person name="Figueiredo H.C.P."/>
            <person name="Leal C.A.G."/>
            <person name="Pereira F.L."/>
            <person name="Soares S.C."/>
            <person name="Dorella F.A."/>
            <person name="Carvalho A.F."/>
            <person name="Azevedo V.A.C."/>
        </authorList>
    </citation>
    <scope>NUCLEOTIDE SEQUENCE [LARGE SCALE GENOMIC DNA]</scope>
    <source>
        <strain evidence="4">WS74</strain>
    </source>
</reference>
<accession>A0A088GL74</accession>
<dbReference type="KEGG" id="wce:WS08_0748"/>
<keyword evidence="2" id="KW-0812">Transmembrane</keyword>
<reference evidence="3 4" key="1">
    <citation type="journal article" date="2014" name="Genome Announc.">
        <title>Complete Genome Sequences of Fish Pathogenic Weissella ceti Strains WS74 and WS105.</title>
        <authorList>
            <person name="Figueiredo H.C."/>
            <person name="Leal C.A."/>
            <person name="Dorella F.A."/>
            <person name="Carvalho A.F."/>
            <person name="Soares S.C."/>
            <person name="Pereira F.L."/>
            <person name="Azevedo V.A."/>
        </authorList>
    </citation>
    <scope>NUCLEOTIDE SEQUENCE [LARGE SCALE GENOMIC DNA]</scope>
    <source>
        <strain evidence="3 4">WS74</strain>
    </source>
</reference>
<evidence type="ECO:0000256" key="1">
    <source>
        <dbReference type="SAM" id="MobiDB-lite"/>
    </source>
</evidence>
<feature type="transmembrane region" description="Helical" evidence="2">
    <location>
        <begin position="17"/>
        <end position="37"/>
    </location>
</feature>
<name>A0A088GL74_9LACO</name>
<proteinExistence type="predicted"/>
<feature type="compositionally biased region" description="Basic and acidic residues" evidence="1">
    <location>
        <begin position="53"/>
        <end position="67"/>
    </location>
</feature>
<dbReference type="KEGG" id="wct:WS74_0750"/>
<keyword evidence="4" id="KW-1185">Reference proteome</keyword>
<dbReference type="STRING" id="759620.WS105_0812"/>
<keyword evidence="2" id="KW-1133">Transmembrane helix</keyword>
<evidence type="ECO:0000256" key="2">
    <source>
        <dbReference type="SAM" id="Phobius"/>
    </source>
</evidence>
<feature type="region of interest" description="Disordered" evidence="1">
    <location>
        <begin position="53"/>
        <end position="91"/>
    </location>
</feature>
<evidence type="ECO:0000313" key="4">
    <source>
        <dbReference type="Proteomes" id="UP000029079"/>
    </source>
</evidence>
<organism evidence="3 4">
    <name type="scientific">Weissella ceti</name>
    <dbReference type="NCBI Taxonomy" id="759620"/>
    <lineage>
        <taxon>Bacteria</taxon>
        <taxon>Bacillati</taxon>
        <taxon>Bacillota</taxon>
        <taxon>Bacilli</taxon>
        <taxon>Lactobacillales</taxon>
        <taxon>Lactobacillaceae</taxon>
        <taxon>Weissella</taxon>
    </lineage>
</organism>
<dbReference type="Proteomes" id="UP000029079">
    <property type="component" value="Chromosome"/>
</dbReference>
<sequence length="195" mass="21343">MIMFQNGEVEMGKSEKILMIIVLVGTIISGSAIFGMVSAKKIEKVAPESVIERVSSESESRAAKESEVSESMKQSSEVPEVTTTPESTDSAMISSAETNVKSNAVRFGTTNQSLWPIRESILNNIYGHIHSKSDPTGFAMWLVEKTNGFYVYAGHQMPGSVIGTVTDNGDGSFTYVKDMSSDYNNKDNQDFKFRA</sequence>
<feature type="compositionally biased region" description="Low complexity" evidence="1">
    <location>
        <begin position="69"/>
        <end position="88"/>
    </location>
</feature>
<dbReference type="AlphaFoldDB" id="A0A088GL74"/>
<gene>
    <name evidence="3" type="ORF">WS74_0750</name>
</gene>
<keyword evidence="2" id="KW-0472">Membrane</keyword>
<dbReference type="EMBL" id="CP009223">
    <property type="protein sequence ID" value="AIM63002.2"/>
    <property type="molecule type" value="Genomic_DNA"/>
</dbReference>
<evidence type="ECO:0000313" key="3">
    <source>
        <dbReference type="EMBL" id="AIM63002.2"/>
    </source>
</evidence>
<protein>
    <submittedName>
        <fullName evidence="3">Uncharacterized protein</fullName>
    </submittedName>
</protein>
<dbReference type="KEGG" id="wci:WS105_0812"/>